<name>R9AW79_9GAMM</name>
<dbReference type="InterPro" id="IPR045384">
    <property type="entry name" value="DUF6527"/>
</dbReference>
<evidence type="ECO:0008006" key="3">
    <source>
        <dbReference type="Google" id="ProtNLM"/>
    </source>
</evidence>
<dbReference type="eggNOG" id="ENOG5032ZJM">
    <property type="taxonomic scope" value="Bacteria"/>
</dbReference>
<gene>
    <name evidence="1" type="ORF">I593_02320</name>
</gene>
<dbReference type="AlphaFoldDB" id="R9AW79"/>
<dbReference type="EMBL" id="AQFM01000039">
    <property type="protein sequence ID" value="EOR06453.1"/>
    <property type="molecule type" value="Genomic_DNA"/>
</dbReference>
<dbReference type="PATRIC" id="fig|1120927.3.peg.2253"/>
<dbReference type="Pfam" id="PF20137">
    <property type="entry name" value="BubE"/>
    <property type="match status" value="1"/>
</dbReference>
<organism evidence="1 2">
    <name type="scientific">Acinetobacter tandoii DSM 14970 = CIP 107469</name>
    <dbReference type="NCBI Taxonomy" id="1120927"/>
    <lineage>
        <taxon>Bacteria</taxon>
        <taxon>Pseudomonadati</taxon>
        <taxon>Pseudomonadota</taxon>
        <taxon>Gammaproteobacteria</taxon>
        <taxon>Moraxellales</taxon>
        <taxon>Moraxellaceae</taxon>
        <taxon>Acinetobacter</taxon>
    </lineage>
</organism>
<evidence type="ECO:0000313" key="2">
    <source>
        <dbReference type="Proteomes" id="UP000016201"/>
    </source>
</evidence>
<reference evidence="1 2" key="1">
    <citation type="submission" date="2013-03" db="EMBL/GenBank/DDBJ databases">
        <title>The Genome Sequence of Acinetobacter tandoii CIP 107469.</title>
        <authorList>
            <consortium name="The Broad Institute Genome Sequencing Platform"/>
            <consortium name="The Broad Institute Genome Sequencing Center for Infectious Disease"/>
            <person name="Cerqueira G."/>
            <person name="Feldgarden M."/>
            <person name="Courvalin P."/>
            <person name="Perichon B."/>
            <person name="Grillot-Courvalin C."/>
            <person name="Clermont D."/>
            <person name="Rocha E."/>
            <person name="Yoon E.-J."/>
            <person name="Nemec A."/>
            <person name="Walker B."/>
            <person name="Young S.K."/>
            <person name="Zeng Q."/>
            <person name="Gargeya S."/>
            <person name="Fitzgerald M."/>
            <person name="Haas B."/>
            <person name="Abouelleil A."/>
            <person name="Alvarado L."/>
            <person name="Arachchi H.M."/>
            <person name="Berlin A.M."/>
            <person name="Chapman S.B."/>
            <person name="Dewar J."/>
            <person name="Goldberg J."/>
            <person name="Griggs A."/>
            <person name="Gujja S."/>
            <person name="Hansen M."/>
            <person name="Howarth C."/>
            <person name="Imamovic A."/>
            <person name="Larimer J."/>
            <person name="McCowan C."/>
            <person name="Murphy C."/>
            <person name="Neiman D."/>
            <person name="Pearson M."/>
            <person name="Priest M."/>
            <person name="Roberts A."/>
            <person name="Saif S."/>
            <person name="Shea T."/>
            <person name="Sisk P."/>
            <person name="Sykes S."/>
            <person name="Wortman J."/>
            <person name="Nusbaum C."/>
            <person name="Birren B."/>
        </authorList>
    </citation>
    <scope>NUCLEOTIDE SEQUENCE [LARGE SCALE GENOMIC DNA]</scope>
    <source>
        <strain evidence="1 2">CIP 107469</strain>
    </source>
</reference>
<sequence>MGEFWKKVSPYLEKSDNGAYYFKCPGCKYLHPFHTNKNAHPNGSTWNFNGDVNKPTFTPSLLVNDHYPASRCHLFLTDGKIQFLSDCHHELAGQTVDMIEIEEFD</sequence>
<comment type="caution">
    <text evidence="1">The sequence shown here is derived from an EMBL/GenBank/DDBJ whole genome shotgun (WGS) entry which is preliminary data.</text>
</comment>
<keyword evidence="2" id="KW-1185">Reference proteome</keyword>
<accession>R9AW79</accession>
<dbReference type="Proteomes" id="UP000016201">
    <property type="component" value="Unassembled WGS sequence"/>
</dbReference>
<evidence type="ECO:0000313" key="1">
    <source>
        <dbReference type="EMBL" id="EOR06453.1"/>
    </source>
</evidence>
<protein>
    <recommendedName>
        <fullName evidence="3">Anaerobic dehydrogenase</fullName>
    </recommendedName>
</protein>
<dbReference type="OrthoDB" id="5196042at2"/>
<proteinExistence type="predicted"/>
<dbReference type="RefSeq" id="WP_016167361.1">
    <property type="nucleotide sequence ID" value="NZ_JHZG01000004.1"/>
</dbReference>